<dbReference type="Pfam" id="PF12248">
    <property type="entry name" value="Methyltransf_FA"/>
    <property type="match status" value="1"/>
</dbReference>
<protein>
    <submittedName>
        <fullName evidence="2">Methyltransf_FA domain-containing protein</fullName>
    </submittedName>
</protein>
<dbReference type="Proteomes" id="UP000075901">
    <property type="component" value="Unassembled WGS sequence"/>
</dbReference>
<name>A0A182SXZ6_9DIPT</name>
<evidence type="ECO:0000313" key="3">
    <source>
        <dbReference type="Proteomes" id="UP000075901"/>
    </source>
</evidence>
<dbReference type="InterPro" id="IPR022041">
    <property type="entry name" value="Methyltransf_FA"/>
</dbReference>
<evidence type="ECO:0000259" key="1">
    <source>
        <dbReference type="Pfam" id="PF12248"/>
    </source>
</evidence>
<organism evidence="2 3">
    <name type="scientific">Anopheles maculatus</name>
    <dbReference type="NCBI Taxonomy" id="74869"/>
    <lineage>
        <taxon>Eukaryota</taxon>
        <taxon>Metazoa</taxon>
        <taxon>Ecdysozoa</taxon>
        <taxon>Arthropoda</taxon>
        <taxon>Hexapoda</taxon>
        <taxon>Insecta</taxon>
        <taxon>Pterygota</taxon>
        <taxon>Neoptera</taxon>
        <taxon>Endopterygota</taxon>
        <taxon>Diptera</taxon>
        <taxon>Nematocera</taxon>
        <taxon>Culicoidea</taxon>
        <taxon>Culicidae</taxon>
        <taxon>Anophelinae</taxon>
        <taxon>Anopheles</taxon>
        <taxon>Anopheles maculatus group</taxon>
    </lineage>
</organism>
<dbReference type="PANTHER" id="PTHR36695">
    <property type="entry name" value="AGAP008648-PA"/>
    <property type="match status" value="1"/>
</dbReference>
<evidence type="ECO:0000313" key="2">
    <source>
        <dbReference type="EnsemblMetazoa" id="AMAM015693-PA"/>
    </source>
</evidence>
<proteinExistence type="predicted"/>
<reference evidence="2" key="2">
    <citation type="submission" date="2020-05" db="UniProtKB">
        <authorList>
            <consortium name="EnsemblMetazoa"/>
        </authorList>
    </citation>
    <scope>IDENTIFICATION</scope>
    <source>
        <strain evidence="2">maculatus3</strain>
    </source>
</reference>
<accession>A0A182SXZ6</accession>
<reference evidence="3" key="1">
    <citation type="submission" date="2013-09" db="EMBL/GenBank/DDBJ databases">
        <title>The Genome Sequence of Anopheles maculatus species B.</title>
        <authorList>
            <consortium name="The Broad Institute Genomics Platform"/>
            <person name="Neafsey D.E."/>
            <person name="Besansky N."/>
            <person name="Howell P."/>
            <person name="Walton C."/>
            <person name="Young S.K."/>
            <person name="Zeng Q."/>
            <person name="Gargeya S."/>
            <person name="Fitzgerald M."/>
            <person name="Haas B."/>
            <person name="Abouelleil A."/>
            <person name="Allen A.W."/>
            <person name="Alvarado L."/>
            <person name="Arachchi H.M."/>
            <person name="Berlin A.M."/>
            <person name="Chapman S.B."/>
            <person name="Gainer-Dewar J."/>
            <person name="Goldberg J."/>
            <person name="Griggs A."/>
            <person name="Gujja S."/>
            <person name="Hansen M."/>
            <person name="Howarth C."/>
            <person name="Imamovic A."/>
            <person name="Ireland A."/>
            <person name="Larimer J."/>
            <person name="McCowan C."/>
            <person name="Murphy C."/>
            <person name="Pearson M."/>
            <person name="Poon T.W."/>
            <person name="Priest M."/>
            <person name="Roberts A."/>
            <person name="Saif S."/>
            <person name="Shea T."/>
            <person name="Sisk P."/>
            <person name="Sykes S."/>
            <person name="Wortman J."/>
            <person name="Nusbaum C."/>
            <person name="Birren B."/>
        </authorList>
    </citation>
    <scope>NUCLEOTIDE SEQUENCE [LARGE SCALE GENOMIC DNA]</scope>
    <source>
        <strain evidence="3">maculatus3</strain>
    </source>
</reference>
<dbReference type="EnsemblMetazoa" id="AMAM015693-RA">
    <property type="protein sequence ID" value="AMAM015693-PA"/>
    <property type="gene ID" value="AMAM015693"/>
</dbReference>
<feature type="domain" description="Farnesoic acid O-methyl transferase" evidence="1">
    <location>
        <begin position="21"/>
        <end position="169"/>
    </location>
</feature>
<sequence>MSFSLVDSTQILSMLDNVKNYNAPLDYFPTSSLQHIGRTNNSQIFKIGIQGRNNGIIRFGETLYPYSKSVIEIVIGGYENKKSLGRRQYRTTANKLSNLALADILTPDLLSPNRPTMLRVELFTEGTIQVSIDGQEHPFLSFKDSAKIPFNYMAFTKWEKDIVIFYDCPLERTNPMC</sequence>
<dbReference type="VEuPathDB" id="VectorBase:AMAM015693"/>
<dbReference type="PANTHER" id="PTHR36695:SF12">
    <property type="entry name" value="AGAP008648-PA"/>
    <property type="match status" value="1"/>
</dbReference>
<dbReference type="AlphaFoldDB" id="A0A182SXZ6"/>
<keyword evidence="3" id="KW-1185">Reference proteome</keyword>